<dbReference type="InterPro" id="IPR012934">
    <property type="entry name" value="Znf_AD"/>
</dbReference>
<evidence type="ECO:0000256" key="1">
    <source>
        <dbReference type="ARBA" id="ARBA00004123"/>
    </source>
</evidence>
<dbReference type="GO" id="GO:0008270">
    <property type="term" value="F:zinc ion binding"/>
    <property type="evidence" value="ECO:0007669"/>
    <property type="project" value="UniProtKB-UniRule"/>
</dbReference>
<feature type="domain" description="C2H2-type" evidence="12">
    <location>
        <begin position="411"/>
        <end position="438"/>
    </location>
</feature>
<dbReference type="PANTHER" id="PTHR24399:SF23">
    <property type="entry name" value="C2H2-TYPE DOMAIN-CONTAINING PROTEIN"/>
    <property type="match status" value="1"/>
</dbReference>
<feature type="binding site" evidence="10">
    <location>
        <position position="8"/>
    </location>
    <ligand>
        <name>Zn(2+)</name>
        <dbReference type="ChEBI" id="CHEBI:29105"/>
    </ligand>
</feature>
<dbReference type="PANTHER" id="PTHR24399">
    <property type="entry name" value="ZINC FINGER AND BTB DOMAIN-CONTAINING"/>
    <property type="match status" value="1"/>
</dbReference>
<evidence type="ECO:0000259" key="12">
    <source>
        <dbReference type="PROSITE" id="PS50157"/>
    </source>
</evidence>
<evidence type="ECO:0000256" key="8">
    <source>
        <dbReference type="ARBA" id="ARBA00023242"/>
    </source>
</evidence>
<dbReference type="Pfam" id="PF07776">
    <property type="entry name" value="zf-AD"/>
    <property type="match status" value="1"/>
</dbReference>
<dbReference type="SMART" id="SM00355">
    <property type="entry name" value="ZnF_C2H2"/>
    <property type="match status" value="10"/>
</dbReference>
<feature type="domain" description="C2H2-type" evidence="12">
    <location>
        <begin position="469"/>
        <end position="497"/>
    </location>
</feature>
<organism evidence="14 15">
    <name type="scientific">Polypedilum vanderplanki</name>
    <name type="common">Sleeping chironomid midge</name>
    <dbReference type="NCBI Taxonomy" id="319348"/>
    <lineage>
        <taxon>Eukaryota</taxon>
        <taxon>Metazoa</taxon>
        <taxon>Ecdysozoa</taxon>
        <taxon>Arthropoda</taxon>
        <taxon>Hexapoda</taxon>
        <taxon>Insecta</taxon>
        <taxon>Pterygota</taxon>
        <taxon>Neoptera</taxon>
        <taxon>Endopterygota</taxon>
        <taxon>Diptera</taxon>
        <taxon>Nematocera</taxon>
        <taxon>Chironomoidea</taxon>
        <taxon>Chironomidae</taxon>
        <taxon>Chironominae</taxon>
        <taxon>Polypedilum</taxon>
        <taxon>Polypedilum</taxon>
    </lineage>
</organism>
<feature type="domain" description="C2H2-type" evidence="12">
    <location>
        <begin position="353"/>
        <end position="380"/>
    </location>
</feature>
<name>A0A9J6BZF0_POLVA</name>
<evidence type="ECO:0000256" key="5">
    <source>
        <dbReference type="ARBA" id="ARBA00022833"/>
    </source>
</evidence>
<feature type="domain" description="C2H2-type" evidence="12">
    <location>
        <begin position="325"/>
        <end position="352"/>
    </location>
</feature>
<keyword evidence="2 10" id="KW-0479">Metal-binding</keyword>
<comment type="caution">
    <text evidence="14">The sequence shown here is derived from an EMBL/GenBank/DDBJ whole genome shotgun (WGS) entry which is preliminary data.</text>
</comment>
<evidence type="ECO:0000256" key="2">
    <source>
        <dbReference type="ARBA" id="ARBA00022723"/>
    </source>
</evidence>
<feature type="domain" description="C2H2-type" evidence="12">
    <location>
        <begin position="297"/>
        <end position="324"/>
    </location>
</feature>
<dbReference type="Gene3D" id="3.30.160.60">
    <property type="entry name" value="Classic Zinc Finger"/>
    <property type="match status" value="5"/>
</dbReference>
<dbReference type="PROSITE" id="PS51915">
    <property type="entry name" value="ZAD"/>
    <property type="match status" value="1"/>
</dbReference>
<protein>
    <recommendedName>
        <fullName evidence="16">Zinc finger protein</fullName>
    </recommendedName>
</protein>
<feature type="binding site" evidence="10">
    <location>
        <position position="49"/>
    </location>
    <ligand>
        <name>Zn(2+)</name>
        <dbReference type="ChEBI" id="CHEBI:29105"/>
    </ligand>
</feature>
<proteinExistence type="predicted"/>
<dbReference type="SMART" id="SM00868">
    <property type="entry name" value="zf-AD"/>
    <property type="match status" value="1"/>
</dbReference>
<dbReference type="SUPFAM" id="SSF57667">
    <property type="entry name" value="beta-beta-alpha zinc fingers"/>
    <property type="match status" value="4"/>
</dbReference>
<evidence type="ECO:0000256" key="11">
    <source>
        <dbReference type="SAM" id="MobiDB-lite"/>
    </source>
</evidence>
<keyword evidence="8" id="KW-0539">Nucleus</keyword>
<keyword evidence="6" id="KW-0805">Transcription regulation</keyword>
<feature type="region of interest" description="Disordered" evidence="11">
    <location>
        <begin position="663"/>
        <end position="689"/>
    </location>
</feature>
<evidence type="ECO:0000256" key="4">
    <source>
        <dbReference type="ARBA" id="ARBA00022771"/>
    </source>
</evidence>
<evidence type="ECO:0000256" key="9">
    <source>
        <dbReference type="PROSITE-ProRule" id="PRU00042"/>
    </source>
</evidence>
<dbReference type="InterPro" id="IPR036236">
    <property type="entry name" value="Znf_C2H2_sf"/>
</dbReference>
<dbReference type="GO" id="GO:0005654">
    <property type="term" value="C:nucleoplasm"/>
    <property type="evidence" value="ECO:0007669"/>
    <property type="project" value="TreeGrafter"/>
</dbReference>
<feature type="binding site" evidence="10">
    <location>
        <position position="52"/>
    </location>
    <ligand>
        <name>Zn(2+)</name>
        <dbReference type="ChEBI" id="CHEBI:29105"/>
    </ligand>
</feature>
<dbReference type="PROSITE" id="PS00028">
    <property type="entry name" value="ZINC_FINGER_C2H2_1"/>
    <property type="match status" value="9"/>
</dbReference>
<evidence type="ECO:0000256" key="6">
    <source>
        <dbReference type="ARBA" id="ARBA00023015"/>
    </source>
</evidence>
<sequence>MEVDPTFCRVCFTQEENQNYTEILGSSCHVELLSVANIEVFEGDPNMICSRCRIILSNSYKFKQNCKRSENLLKTYPITRKIPQKIDIPQEILPSEIKESNEKEEQEVKEMKSVCVGHELELKESSTQTDIVEPKVTSNACIEQMEMIIANDEIYETAIPCIIAPPTLFEDESANVEQFTEMKEDENKESRKPIILSNEPVKLLNKVDVAAGAPKQFKKTNSTKIDNVVKNTKPKILNAQLKLHQIDSPIIESIETVDGNIEIVTYDNAEYLEEEHIIEGNEKKTVVDDKSQDGVVYTCNVCNRGFPLKQQLEIHSQNHERARDFPCEYCKKAFFTKYDLAKHLLTHTKQKDYTCVVCKKSFSRSTLLYRHEKIHTDPNIPRYHCEHCDRVYLNKLDHEKHQITHNKNRPFACNYCDKRFAFKQGLERHEIMHDTSAMPHKCQYCPERFKTAARLQRHLSASHAGTRAFPCSKCAKRFMLSHHLYRHMRTSHRNADEDITIPCPECDIVFDQRDAFFEHCREHVTVTHICPMCKYKGEDFDDINAHVSLHCKSSMYFCDYCSCIFMTQEVLNEHFIEKHSDELCAIGEEEIEFIVEEKPVAKESNKRTRDKRDDSISVVSRPKRLKQQVQYDESQITGASFVEFEEEITEPIKIDKIKESTAKPVKKGDVSKASPKNSSQTTTTTIQRVKMSQSEIQKLQREGKIIVQDGMFIMKG</sequence>
<feature type="domain" description="ZAD" evidence="13">
    <location>
        <begin position="6"/>
        <end position="76"/>
    </location>
</feature>
<evidence type="ECO:0000256" key="7">
    <source>
        <dbReference type="ARBA" id="ARBA00023163"/>
    </source>
</evidence>
<dbReference type="SUPFAM" id="SSF57716">
    <property type="entry name" value="Glucocorticoid receptor-like (DNA-binding domain)"/>
    <property type="match status" value="1"/>
</dbReference>
<evidence type="ECO:0000256" key="3">
    <source>
        <dbReference type="ARBA" id="ARBA00022737"/>
    </source>
</evidence>
<dbReference type="GO" id="GO:0000978">
    <property type="term" value="F:RNA polymerase II cis-regulatory region sequence-specific DNA binding"/>
    <property type="evidence" value="ECO:0007669"/>
    <property type="project" value="TreeGrafter"/>
</dbReference>
<feature type="binding site" evidence="10">
    <location>
        <position position="11"/>
    </location>
    <ligand>
        <name>Zn(2+)</name>
        <dbReference type="ChEBI" id="CHEBI:29105"/>
    </ligand>
</feature>
<reference evidence="14" key="1">
    <citation type="submission" date="2021-03" db="EMBL/GenBank/DDBJ databases">
        <title>Chromosome level genome of the anhydrobiotic midge Polypedilum vanderplanki.</title>
        <authorList>
            <person name="Yoshida Y."/>
            <person name="Kikawada T."/>
            <person name="Gusev O."/>
        </authorList>
    </citation>
    <scope>NUCLEOTIDE SEQUENCE</scope>
    <source>
        <strain evidence="14">NIAS01</strain>
        <tissue evidence="14">Whole body or cell culture</tissue>
    </source>
</reference>
<accession>A0A9J6BZF0</accession>
<comment type="subcellular location">
    <subcellularLocation>
        <location evidence="1">Nucleus</location>
    </subcellularLocation>
</comment>
<keyword evidence="4 9" id="KW-0863">Zinc-finger</keyword>
<keyword evidence="5 10" id="KW-0862">Zinc</keyword>
<dbReference type="AlphaFoldDB" id="A0A9J6BZF0"/>
<gene>
    <name evidence="14" type="ORF">PVAND_004994</name>
</gene>
<dbReference type="InterPro" id="IPR013087">
    <property type="entry name" value="Znf_C2H2_type"/>
</dbReference>
<keyword evidence="15" id="KW-1185">Reference proteome</keyword>
<dbReference type="GO" id="GO:0001227">
    <property type="term" value="F:DNA-binding transcription repressor activity, RNA polymerase II-specific"/>
    <property type="evidence" value="ECO:0007669"/>
    <property type="project" value="TreeGrafter"/>
</dbReference>
<evidence type="ECO:0008006" key="16">
    <source>
        <dbReference type="Google" id="ProtNLM"/>
    </source>
</evidence>
<dbReference type="Pfam" id="PF00096">
    <property type="entry name" value="zf-C2H2"/>
    <property type="match status" value="4"/>
</dbReference>
<feature type="domain" description="C2H2-type" evidence="12">
    <location>
        <begin position="440"/>
        <end position="468"/>
    </location>
</feature>
<dbReference type="OrthoDB" id="6077919at2759"/>
<evidence type="ECO:0000313" key="15">
    <source>
        <dbReference type="Proteomes" id="UP001107558"/>
    </source>
</evidence>
<keyword evidence="3" id="KW-0677">Repeat</keyword>
<dbReference type="PROSITE" id="PS50157">
    <property type="entry name" value="ZINC_FINGER_C2H2_2"/>
    <property type="match status" value="7"/>
</dbReference>
<evidence type="ECO:0000259" key="13">
    <source>
        <dbReference type="PROSITE" id="PS51915"/>
    </source>
</evidence>
<keyword evidence="7" id="KW-0804">Transcription</keyword>
<dbReference type="EMBL" id="JADBJN010000002">
    <property type="protein sequence ID" value="KAG5675056.1"/>
    <property type="molecule type" value="Genomic_DNA"/>
</dbReference>
<dbReference type="FunFam" id="3.30.160.60:FF:000358">
    <property type="entry name" value="zinc finger protein 24"/>
    <property type="match status" value="1"/>
</dbReference>
<feature type="domain" description="C2H2-type" evidence="12">
    <location>
        <begin position="383"/>
        <end position="410"/>
    </location>
</feature>
<evidence type="ECO:0000313" key="14">
    <source>
        <dbReference type="EMBL" id="KAG5675056.1"/>
    </source>
</evidence>
<dbReference type="Proteomes" id="UP001107558">
    <property type="component" value="Chromosome 2"/>
</dbReference>
<feature type="compositionally biased region" description="Polar residues" evidence="11">
    <location>
        <begin position="674"/>
        <end position="689"/>
    </location>
</feature>
<evidence type="ECO:0000256" key="10">
    <source>
        <dbReference type="PROSITE-ProRule" id="PRU01263"/>
    </source>
</evidence>